<keyword evidence="3" id="KW-1185">Reference proteome</keyword>
<dbReference type="PROSITE" id="PS50995">
    <property type="entry name" value="HTH_MARR_2"/>
    <property type="match status" value="1"/>
</dbReference>
<organism evidence="2 3">
    <name type="scientific">Thermasporomyces composti</name>
    <dbReference type="NCBI Taxonomy" id="696763"/>
    <lineage>
        <taxon>Bacteria</taxon>
        <taxon>Bacillati</taxon>
        <taxon>Actinomycetota</taxon>
        <taxon>Actinomycetes</taxon>
        <taxon>Propionibacteriales</taxon>
        <taxon>Nocardioidaceae</taxon>
        <taxon>Thermasporomyces</taxon>
    </lineage>
</organism>
<dbReference type="AlphaFoldDB" id="A0A3D9V9Q6"/>
<dbReference type="Proteomes" id="UP000256485">
    <property type="component" value="Unassembled WGS sequence"/>
</dbReference>
<dbReference type="EMBL" id="QTUC01000001">
    <property type="protein sequence ID" value="REF36890.1"/>
    <property type="molecule type" value="Genomic_DNA"/>
</dbReference>
<accession>A0A3D9V9Q6</accession>
<dbReference type="InterPro" id="IPR036390">
    <property type="entry name" value="WH_DNA-bd_sf"/>
</dbReference>
<dbReference type="GO" id="GO:0006950">
    <property type="term" value="P:response to stress"/>
    <property type="evidence" value="ECO:0007669"/>
    <property type="project" value="TreeGrafter"/>
</dbReference>
<comment type="caution">
    <text evidence="2">The sequence shown here is derived from an EMBL/GenBank/DDBJ whole genome shotgun (WGS) entry which is preliminary data.</text>
</comment>
<dbReference type="GO" id="GO:0003677">
    <property type="term" value="F:DNA binding"/>
    <property type="evidence" value="ECO:0007669"/>
    <property type="project" value="UniProtKB-KW"/>
</dbReference>
<evidence type="ECO:0000313" key="3">
    <source>
        <dbReference type="Proteomes" id="UP000256485"/>
    </source>
</evidence>
<keyword evidence="2" id="KW-0238">DNA-binding</keyword>
<dbReference type="PRINTS" id="PR00598">
    <property type="entry name" value="HTHMARR"/>
</dbReference>
<protein>
    <submittedName>
        <fullName evidence="2">DNA-binding MarR family transcriptional regulator</fullName>
    </submittedName>
</protein>
<dbReference type="Gene3D" id="1.10.10.10">
    <property type="entry name" value="Winged helix-like DNA-binding domain superfamily/Winged helix DNA-binding domain"/>
    <property type="match status" value="1"/>
</dbReference>
<sequence length="151" mass="16385">MGSVADALVHISRLVDRVFADVAREQGLTPQQVHLLCLVDTGAIGMKELAEALDLEKSSLTGLVDRVARRGLITRIPDDHDRRACRVTVTDEGARVSAICHREIIRRLEALADHMADADKETLAKLAAQLSDEPDAVAAPVHTGRIHTGQK</sequence>
<evidence type="ECO:0000259" key="1">
    <source>
        <dbReference type="PROSITE" id="PS50995"/>
    </source>
</evidence>
<dbReference type="InterPro" id="IPR036388">
    <property type="entry name" value="WH-like_DNA-bd_sf"/>
</dbReference>
<dbReference type="GO" id="GO:0003700">
    <property type="term" value="F:DNA-binding transcription factor activity"/>
    <property type="evidence" value="ECO:0007669"/>
    <property type="project" value="InterPro"/>
</dbReference>
<evidence type="ECO:0000313" key="2">
    <source>
        <dbReference type="EMBL" id="REF36890.1"/>
    </source>
</evidence>
<dbReference type="Pfam" id="PF01047">
    <property type="entry name" value="MarR"/>
    <property type="match status" value="1"/>
</dbReference>
<dbReference type="InterPro" id="IPR000835">
    <property type="entry name" value="HTH_MarR-typ"/>
</dbReference>
<dbReference type="OrthoDB" id="162531at2"/>
<name>A0A3D9V9Q6_THECX</name>
<dbReference type="PANTHER" id="PTHR33164">
    <property type="entry name" value="TRANSCRIPTIONAL REGULATOR, MARR FAMILY"/>
    <property type="match status" value="1"/>
</dbReference>
<dbReference type="InterPro" id="IPR039422">
    <property type="entry name" value="MarR/SlyA-like"/>
</dbReference>
<reference evidence="2 3" key="1">
    <citation type="submission" date="2018-08" db="EMBL/GenBank/DDBJ databases">
        <title>Sequencing the genomes of 1000 actinobacteria strains.</title>
        <authorList>
            <person name="Klenk H.-P."/>
        </authorList>
    </citation>
    <scope>NUCLEOTIDE SEQUENCE [LARGE SCALE GENOMIC DNA]</scope>
    <source>
        <strain evidence="2 3">DSM 22891</strain>
    </source>
</reference>
<gene>
    <name evidence="2" type="ORF">DFJ64_2325</name>
</gene>
<dbReference type="RefSeq" id="WP_115850445.1">
    <property type="nucleotide sequence ID" value="NZ_QTUC01000001.1"/>
</dbReference>
<dbReference type="SUPFAM" id="SSF46785">
    <property type="entry name" value="Winged helix' DNA-binding domain"/>
    <property type="match status" value="1"/>
</dbReference>
<feature type="domain" description="HTH marR-type" evidence="1">
    <location>
        <begin position="1"/>
        <end position="132"/>
    </location>
</feature>
<dbReference type="PANTHER" id="PTHR33164:SF107">
    <property type="entry name" value="TRANSCRIPTIONAL REGULATORY PROTEIN"/>
    <property type="match status" value="1"/>
</dbReference>
<proteinExistence type="predicted"/>
<dbReference type="SMART" id="SM00347">
    <property type="entry name" value="HTH_MARR"/>
    <property type="match status" value="1"/>
</dbReference>